<dbReference type="PANTHER" id="PTHR36512:SF3">
    <property type="entry name" value="BLR5678 PROTEIN"/>
    <property type="match status" value="1"/>
</dbReference>
<comment type="similarity">
    <text evidence="1">Belongs to the peptidase S58 family.</text>
</comment>
<protein>
    <submittedName>
        <fullName evidence="2">D-aminopeptidase</fullName>
    </submittedName>
</protein>
<dbReference type="CDD" id="cd02253">
    <property type="entry name" value="DmpA"/>
    <property type="match status" value="1"/>
</dbReference>
<dbReference type="SUPFAM" id="SSF56266">
    <property type="entry name" value="DmpA/ArgJ-like"/>
    <property type="match status" value="1"/>
</dbReference>
<dbReference type="EMBL" id="BOPV01000001">
    <property type="protein sequence ID" value="GIL38871.1"/>
    <property type="molecule type" value="Genomic_DNA"/>
</dbReference>
<dbReference type="InterPro" id="IPR005321">
    <property type="entry name" value="Peptidase_S58_DmpA"/>
</dbReference>
<dbReference type="PANTHER" id="PTHR36512">
    <property type="entry name" value="D-AMINOPEPTIDASE"/>
    <property type="match status" value="1"/>
</dbReference>
<evidence type="ECO:0000256" key="1">
    <source>
        <dbReference type="ARBA" id="ARBA00007068"/>
    </source>
</evidence>
<name>A0A8S8XAI1_9PROT</name>
<dbReference type="Gene3D" id="3.60.70.12">
    <property type="entry name" value="L-amino peptidase D-ALA esterase/amidase"/>
    <property type="match status" value="1"/>
</dbReference>
<dbReference type="Pfam" id="PF03576">
    <property type="entry name" value="Peptidase_S58"/>
    <property type="match status" value="1"/>
</dbReference>
<evidence type="ECO:0000313" key="2">
    <source>
        <dbReference type="EMBL" id="GIL38871.1"/>
    </source>
</evidence>
<dbReference type="Proteomes" id="UP000681075">
    <property type="component" value="Unassembled WGS sequence"/>
</dbReference>
<gene>
    <name evidence="2" type="ORF">TMPK1_11080</name>
</gene>
<sequence length="359" mass="37504">MTRARLRDLSLQVGTLPVGPHNAITDVAGVRVGHTTLIADEPLITRTGVTAILGGDYDYFEQGLFAGVHCFNGFGELMGTSWIDEVGLLTSPILLTSTYSIGAVRDAMLADPRCHGTRGRSHQPVVGETNDALLSDPAFRITPAHVTQAIASAAGGPVAEGAVGGGTGMVCFEFKAGIGTSSRVLATSFGAFTVGVLVQANFGSRHHLTVDGVPVGRQIGYDIADSVRRRTDGSIIIAVATDAPLLPSQCKRLAQRAVVGLGRAGGYGGNTSGDLIVAFSTGNRVPIAADEIASDIRMLPNNALTPFFRAVAEATEEAILNSMIAADTMQGRDGNVVHALPLDLLRRLVSSSQCRTEKE</sequence>
<evidence type="ECO:0000313" key="3">
    <source>
        <dbReference type="Proteomes" id="UP000681075"/>
    </source>
</evidence>
<dbReference type="GO" id="GO:0004177">
    <property type="term" value="F:aminopeptidase activity"/>
    <property type="evidence" value="ECO:0007669"/>
    <property type="project" value="TreeGrafter"/>
</dbReference>
<comment type="caution">
    <text evidence="2">The sequence shown here is derived from an EMBL/GenBank/DDBJ whole genome shotgun (WGS) entry which is preliminary data.</text>
</comment>
<keyword evidence="3" id="KW-1185">Reference proteome</keyword>
<accession>A0A8S8XAI1</accession>
<dbReference type="InterPro" id="IPR016117">
    <property type="entry name" value="ArgJ-like_dom_sf"/>
</dbReference>
<organism evidence="2 3">
    <name type="scientific">Roseiterribacter gracilis</name>
    <dbReference type="NCBI Taxonomy" id="2812848"/>
    <lineage>
        <taxon>Bacteria</taxon>
        <taxon>Pseudomonadati</taxon>
        <taxon>Pseudomonadota</taxon>
        <taxon>Alphaproteobacteria</taxon>
        <taxon>Rhodospirillales</taxon>
        <taxon>Roseiterribacteraceae</taxon>
        <taxon>Roseiterribacter</taxon>
    </lineage>
</organism>
<dbReference type="RefSeq" id="WP_420241933.1">
    <property type="nucleotide sequence ID" value="NZ_BOPV01000001.1"/>
</dbReference>
<proteinExistence type="inferred from homology"/>
<dbReference type="AlphaFoldDB" id="A0A8S8XAI1"/>
<reference evidence="2" key="1">
    <citation type="submission" date="2021-02" db="EMBL/GenBank/DDBJ databases">
        <title>Genome sequence of Rhodospirillales sp. strain TMPK1 isolated from soil.</title>
        <authorList>
            <person name="Nakai R."/>
            <person name="Kusada H."/>
            <person name="Tamaki H."/>
        </authorList>
    </citation>
    <scope>NUCLEOTIDE SEQUENCE</scope>
    <source>
        <strain evidence="2">TMPK1</strain>
    </source>
</reference>